<feature type="compositionally biased region" description="Low complexity" evidence="1">
    <location>
        <begin position="10"/>
        <end position="19"/>
    </location>
</feature>
<sequence length="551" mass="60556">MAKPPKKIPRQTSPQTTPTSPDPGLNPSGNLAVERGSSEHGVITANPLPDESSQRSSVIVSHAHVHEAQSSAMRTEEWVRRHSIDPDNLALAGTSRDESLPQPVFINPESADLLKLQAGDEDGLRYDKRKKAYVEMPGGFVMVSKTTDGWRQTHAGEAIPTGTRVEQIPGTMLWREVETPPLGKKTAATETAEVIVSPGRHSPSTEQRSALADASTLVSSLLSQQPIAVDLSAGQWKNWGRTTRPESGESIEIDGKHYPIVAQGLRDDTGLVYLQHPGFAPDRFDAFENMLRHEPSRQPKWALKREGQWKVLDNHPPFEMSATQYVASAFNYLSAQSASNLARAVFDHVSAPQGVNAQSLSAMALTFRHWTDRANNQAPMHHLSDPLVMLPVLVPPAGSLPRVSLLTLPAPDSSPLQRLDLDPARFAQEWAAYTAGPTPAALRELFRSVLQRNGYNINTNPRQHSEGALIFHRPDVAAVFVLKLPRVVDNQVPRYASPGSELNDPDFRSRLSTAQRQQLENDLSHTEIIYLVGGVQQISADNPTLFMIREG</sequence>
<evidence type="ECO:0000256" key="1">
    <source>
        <dbReference type="SAM" id="MobiDB-lite"/>
    </source>
</evidence>
<name>A0A423PCG0_PSEFL</name>
<feature type="region of interest" description="Disordered" evidence="1">
    <location>
        <begin position="1"/>
        <end position="56"/>
    </location>
</feature>
<reference evidence="2 3" key="1">
    <citation type="submission" date="2016-10" db="EMBL/GenBank/DDBJ databases">
        <title>Comparative genome analysis of multiple Pseudomonas spp. focuses on biocontrol and plant growth promoting traits.</title>
        <authorList>
            <person name="Tao X.-Y."/>
            <person name="Taylor C.G."/>
        </authorList>
    </citation>
    <scope>NUCLEOTIDE SEQUENCE [LARGE SCALE GENOMIC DNA]</scope>
    <source>
        <strain evidence="2 3">36G2</strain>
    </source>
</reference>
<organism evidence="2 3">
    <name type="scientific">Pseudomonas fluorescens</name>
    <dbReference type="NCBI Taxonomy" id="294"/>
    <lineage>
        <taxon>Bacteria</taxon>
        <taxon>Pseudomonadati</taxon>
        <taxon>Pseudomonadota</taxon>
        <taxon>Gammaproteobacteria</taxon>
        <taxon>Pseudomonadales</taxon>
        <taxon>Pseudomonadaceae</taxon>
        <taxon>Pseudomonas</taxon>
    </lineage>
</organism>
<protein>
    <submittedName>
        <fullName evidence="2">Uncharacterized protein</fullName>
    </submittedName>
</protein>
<dbReference type="Proteomes" id="UP000283619">
    <property type="component" value="Unassembled WGS sequence"/>
</dbReference>
<evidence type="ECO:0000313" key="2">
    <source>
        <dbReference type="EMBL" id="ROO13599.1"/>
    </source>
</evidence>
<comment type="caution">
    <text evidence="2">The sequence shown here is derived from an EMBL/GenBank/DDBJ whole genome shotgun (WGS) entry which is preliminary data.</text>
</comment>
<accession>A0A423PCG0</accession>
<gene>
    <name evidence="2" type="ORF">BK673_00520</name>
</gene>
<dbReference type="RefSeq" id="WP_123592741.1">
    <property type="nucleotide sequence ID" value="NZ_MOBZ01000001.1"/>
</dbReference>
<proteinExistence type="predicted"/>
<dbReference type="EMBL" id="MOBZ01000001">
    <property type="protein sequence ID" value="ROO13599.1"/>
    <property type="molecule type" value="Genomic_DNA"/>
</dbReference>
<dbReference type="AlphaFoldDB" id="A0A423PCG0"/>
<evidence type="ECO:0000313" key="3">
    <source>
        <dbReference type="Proteomes" id="UP000283619"/>
    </source>
</evidence>